<feature type="transmembrane region" description="Helical" evidence="6">
    <location>
        <begin position="246"/>
        <end position="269"/>
    </location>
</feature>
<keyword evidence="5 6" id="KW-0472">Membrane</keyword>
<evidence type="ECO:0000256" key="5">
    <source>
        <dbReference type="ARBA" id="ARBA00023136"/>
    </source>
</evidence>
<feature type="transmembrane region" description="Helical" evidence="6">
    <location>
        <begin position="289"/>
        <end position="313"/>
    </location>
</feature>
<name>A0ABY9Y6V3_9FLAO</name>
<feature type="transmembrane region" description="Helical" evidence="6">
    <location>
        <begin position="129"/>
        <end position="151"/>
    </location>
</feature>
<evidence type="ECO:0000256" key="2">
    <source>
        <dbReference type="ARBA" id="ARBA00022475"/>
    </source>
</evidence>
<dbReference type="PANTHER" id="PTHR39087:SF2">
    <property type="entry name" value="UPF0104 MEMBRANE PROTEIN MJ1595"/>
    <property type="match status" value="1"/>
</dbReference>
<evidence type="ECO:0000256" key="4">
    <source>
        <dbReference type="ARBA" id="ARBA00022989"/>
    </source>
</evidence>
<feature type="transmembrane region" description="Helical" evidence="6">
    <location>
        <begin position="157"/>
        <end position="178"/>
    </location>
</feature>
<dbReference type="InterPro" id="IPR022791">
    <property type="entry name" value="L-PG_synthase/AglD"/>
</dbReference>
<evidence type="ECO:0000313" key="8">
    <source>
        <dbReference type="Proteomes" id="UP001303407"/>
    </source>
</evidence>
<dbReference type="Pfam" id="PF03706">
    <property type="entry name" value="LPG_synthase_TM"/>
    <property type="match status" value="1"/>
</dbReference>
<protein>
    <submittedName>
        <fullName evidence="7">Lysylphosphatidylglycerol synthase transmembrane domain-containing protein</fullName>
    </submittedName>
</protein>
<keyword evidence="8" id="KW-1185">Reference proteome</keyword>
<keyword evidence="3 6" id="KW-0812">Transmembrane</keyword>
<dbReference type="EMBL" id="CP134536">
    <property type="protein sequence ID" value="WNH13801.1"/>
    <property type="molecule type" value="Genomic_DNA"/>
</dbReference>
<accession>A0ABY9Y6V3</accession>
<dbReference type="RefSeq" id="WP_415863782.1">
    <property type="nucleotide sequence ID" value="NZ_CP134536.1"/>
</dbReference>
<dbReference type="NCBIfam" id="TIGR00374">
    <property type="entry name" value="flippase-like domain"/>
    <property type="match status" value="1"/>
</dbReference>
<keyword evidence="4 6" id="KW-1133">Transmembrane helix</keyword>
<feature type="transmembrane region" description="Helical" evidence="6">
    <location>
        <begin position="45"/>
        <end position="62"/>
    </location>
</feature>
<evidence type="ECO:0000256" key="1">
    <source>
        <dbReference type="ARBA" id="ARBA00004651"/>
    </source>
</evidence>
<proteinExistence type="predicted"/>
<reference evidence="7 8" key="1">
    <citation type="submission" date="2023-09" db="EMBL/GenBank/DDBJ databases">
        <title>Thalassobella suaedae gen. nov., sp. nov., a marine bacterium of the family Flavobacteriaceae isolated from a halophyte Suaeda japonica.</title>
        <authorList>
            <person name="Lee S.Y."/>
            <person name="Hwang C.Y."/>
        </authorList>
    </citation>
    <scope>NUCLEOTIDE SEQUENCE [LARGE SCALE GENOMIC DNA]</scope>
    <source>
        <strain evidence="7 8">HL-DH10</strain>
    </source>
</reference>
<keyword evidence="2" id="KW-1003">Cell membrane</keyword>
<comment type="subcellular location">
    <subcellularLocation>
        <location evidence="1">Cell membrane</location>
        <topology evidence="1">Multi-pass membrane protein</topology>
    </subcellularLocation>
</comment>
<evidence type="ECO:0000256" key="6">
    <source>
        <dbReference type="SAM" id="Phobius"/>
    </source>
</evidence>
<evidence type="ECO:0000313" key="7">
    <source>
        <dbReference type="EMBL" id="WNH13801.1"/>
    </source>
</evidence>
<dbReference type="Proteomes" id="UP001303407">
    <property type="component" value="Chromosome"/>
</dbReference>
<dbReference type="PANTHER" id="PTHR39087">
    <property type="entry name" value="UPF0104 MEMBRANE PROTEIN MJ1595"/>
    <property type="match status" value="1"/>
</dbReference>
<sequence length="323" mass="36520">MNKKIKNILKITLPLILGVFLVWYSLSDVPLPKILEFWKSSNKSWILLGLFLGFLSHLSRAYRWRFQLEPLGYNIKFGNSIMAVFATYLINYTIPRAGEVARASILANYEGVPFEKGFGTIVAERIADLIVMLGIIIMTLFLQFDFIYGFLIEKFDVTKIVIALVFGIVLMVFFLRYIRKSDSKIALKIRVFVAGLIEGALSIFKMKKKWAFIFHTLFIWVMYLLMFYVTSLAIDDLNGISTGAILIGFISASFSIAATSGGIGAYPVAVYLGFSIFGITKEPSIAFGWIMWASQTLMIIIFGGLSLICLPIYNRKKKNEHIL</sequence>
<gene>
    <name evidence="7" type="ORF">RHP49_05975</name>
</gene>
<feature type="transmembrane region" description="Helical" evidence="6">
    <location>
        <begin position="210"/>
        <end position="234"/>
    </location>
</feature>
<feature type="transmembrane region" description="Helical" evidence="6">
    <location>
        <begin position="7"/>
        <end position="25"/>
    </location>
</feature>
<evidence type="ECO:0000256" key="3">
    <source>
        <dbReference type="ARBA" id="ARBA00022692"/>
    </source>
</evidence>
<organism evidence="7 8">
    <name type="scientific">Thalassobellus suaedae</name>
    <dbReference type="NCBI Taxonomy" id="3074124"/>
    <lineage>
        <taxon>Bacteria</taxon>
        <taxon>Pseudomonadati</taxon>
        <taxon>Bacteroidota</taxon>
        <taxon>Flavobacteriia</taxon>
        <taxon>Flavobacteriales</taxon>
        <taxon>Flavobacteriaceae</taxon>
        <taxon>Thalassobellus</taxon>
    </lineage>
</organism>